<evidence type="ECO:0000256" key="7">
    <source>
        <dbReference type="HAMAP-Rule" id="MF_01931"/>
    </source>
</evidence>
<dbReference type="Proteomes" id="UP000230557">
    <property type="component" value="Unassembled WGS sequence"/>
</dbReference>
<evidence type="ECO:0000256" key="6">
    <source>
        <dbReference type="ARBA" id="ARBA00022962"/>
    </source>
</evidence>
<proteinExistence type="inferred from homology"/>
<dbReference type="InterPro" id="IPR029057">
    <property type="entry name" value="PRTase-like"/>
</dbReference>
<accession>A0A2H0VED7</accession>
<dbReference type="InterPro" id="IPR000836">
    <property type="entry name" value="PRTase_dom"/>
</dbReference>
<dbReference type="SUPFAM" id="SSF56235">
    <property type="entry name" value="N-terminal nucleophile aminohydrolases (Ntn hydrolases)"/>
    <property type="match status" value="1"/>
</dbReference>
<comment type="similarity">
    <text evidence="2 7 8">In the C-terminal section; belongs to the purine/pyrimidine phosphoribosyltransferase family.</text>
</comment>
<comment type="function">
    <text evidence="7">Catalyzes the formation of phosphoribosylamine from phosphoribosylpyrophosphate (PRPP) and glutamine.</text>
</comment>
<comment type="caution">
    <text evidence="12">The sequence shown here is derived from an EMBL/GenBank/DDBJ whole genome shotgun (WGS) entry which is preliminary data.</text>
</comment>
<gene>
    <name evidence="7" type="primary">purF</name>
    <name evidence="12" type="ORF">COT91_01400</name>
</gene>
<dbReference type="PIRSF" id="PIRSF000485">
    <property type="entry name" value="Amd_phspho_trans"/>
    <property type="match status" value="1"/>
</dbReference>
<evidence type="ECO:0000256" key="9">
    <source>
        <dbReference type="PIRSR" id="PIRSR000485-1"/>
    </source>
</evidence>
<comment type="pathway">
    <text evidence="1 7 8">Purine metabolism; IMP biosynthesis via de novo pathway; N(1)-(5-phospho-D-ribosyl)glycinamide from 5-phospho-alpha-D-ribose 1-diphosphate: step 1/2.</text>
</comment>
<evidence type="ECO:0000259" key="11">
    <source>
        <dbReference type="PROSITE" id="PS51278"/>
    </source>
</evidence>
<evidence type="ECO:0000256" key="2">
    <source>
        <dbReference type="ARBA" id="ARBA00010138"/>
    </source>
</evidence>
<evidence type="ECO:0000256" key="4">
    <source>
        <dbReference type="ARBA" id="ARBA00022679"/>
    </source>
</evidence>
<dbReference type="GO" id="GO:0006189">
    <property type="term" value="P:'de novo' IMP biosynthetic process"/>
    <property type="evidence" value="ECO:0007669"/>
    <property type="project" value="UniProtKB-UniRule"/>
</dbReference>
<dbReference type="InterPro" id="IPR035584">
    <property type="entry name" value="PurF_N"/>
</dbReference>
<keyword evidence="4 7" id="KW-0808">Transferase</keyword>
<dbReference type="EMBL" id="PFAJ01000017">
    <property type="protein sequence ID" value="PIR97443.1"/>
    <property type="molecule type" value="Genomic_DNA"/>
</dbReference>
<dbReference type="InterPro" id="IPR017932">
    <property type="entry name" value="GATase_2_dom"/>
</dbReference>
<dbReference type="GO" id="GO:0000287">
    <property type="term" value="F:magnesium ion binding"/>
    <property type="evidence" value="ECO:0007669"/>
    <property type="project" value="UniProtKB-UniRule"/>
</dbReference>
<keyword evidence="6 7" id="KW-0315">Glutamine amidotransferase</keyword>
<comment type="catalytic activity">
    <reaction evidence="7 8">
        <text>5-phospho-beta-D-ribosylamine + L-glutamate + diphosphate = 5-phospho-alpha-D-ribose 1-diphosphate + L-glutamine + H2O</text>
        <dbReference type="Rhea" id="RHEA:14905"/>
        <dbReference type="ChEBI" id="CHEBI:15377"/>
        <dbReference type="ChEBI" id="CHEBI:29985"/>
        <dbReference type="ChEBI" id="CHEBI:33019"/>
        <dbReference type="ChEBI" id="CHEBI:58017"/>
        <dbReference type="ChEBI" id="CHEBI:58359"/>
        <dbReference type="ChEBI" id="CHEBI:58681"/>
        <dbReference type="EC" id="2.4.2.14"/>
    </reaction>
</comment>
<evidence type="ECO:0000256" key="1">
    <source>
        <dbReference type="ARBA" id="ARBA00005209"/>
    </source>
</evidence>
<dbReference type="GO" id="GO:0004044">
    <property type="term" value="F:amidophosphoribosyltransferase activity"/>
    <property type="evidence" value="ECO:0007669"/>
    <property type="project" value="UniProtKB-UniRule"/>
</dbReference>
<evidence type="ECO:0000313" key="12">
    <source>
        <dbReference type="EMBL" id="PIR97443.1"/>
    </source>
</evidence>
<feature type="active site" description="Nucleophile" evidence="7 9">
    <location>
        <position position="2"/>
    </location>
</feature>
<dbReference type="PROSITE" id="PS51278">
    <property type="entry name" value="GATASE_TYPE_2"/>
    <property type="match status" value="1"/>
</dbReference>
<evidence type="ECO:0000313" key="13">
    <source>
        <dbReference type="Proteomes" id="UP000230557"/>
    </source>
</evidence>
<name>A0A2H0VED7_9BACT</name>
<evidence type="ECO:0000256" key="8">
    <source>
        <dbReference type="PIRNR" id="PIRNR000485"/>
    </source>
</evidence>
<dbReference type="Gene3D" id="3.60.20.10">
    <property type="entry name" value="Glutamine Phosphoribosylpyrophosphate, subunit 1, domain 1"/>
    <property type="match status" value="1"/>
</dbReference>
<dbReference type="CDD" id="cd06223">
    <property type="entry name" value="PRTases_typeI"/>
    <property type="match status" value="1"/>
</dbReference>
<protein>
    <recommendedName>
        <fullName evidence="7">Amidophosphoribosyltransferase</fullName>
        <shortName evidence="7">ATase</shortName>
        <ecNumber evidence="7">2.4.2.14</ecNumber>
    </recommendedName>
    <alternativeName>
        <fullName evidence="7">Glutamine phosphoribosylpyrophosphate amidotransferase</fullName>
        <shortName evidence="7">GPATase</shortName>
    </alternativeName>
</protein>
<comment type="caution">
    <text evidence="7">Lacks conserved residue(s) required for the propagation of feature annotation.</text>
</comment>
<evidence type="ECO:0000256" key="10">
    <source>
        <dbReference type="PIRSR" id="PIRSR000485-2"/>
    </source>
</evidence>
<evidence type="ECO:0000256" key="5">
    <source>
        <dbReference type="ARBA" id="ARBA00022755"/>
    </source>
</evidence>
<keyword evidence="7 10" id="KW-0460">Magnesium</keyword>
<feature type="binding site" evidence="7 10">
    <location>
        <position position="362"/>
    </location>
    <ligand>
        <name>Mg(2+)</name>
        <dbReference type="ChEBI" id="CHEBI:18420"/>
    </ligand>
</feature>
<feature type="domain" description="Glutamine amidotransferase type-2" evidence="11">
    <location>
        <begin position="2"/>
        <end position="232"/>
    </location>
</feature>
<dbReference type="SUPFAM" id="SSF53271">
    <property type="entry name" value="PRTase-like"/>
    <property type="match status" value="1"/>
</dbReference>
<dbReference type="EC" id="2.4.2.14" evidence="7"/>
<keyword evidence="5 7" id="KW-0658">Purine biosynthesis</keyword>
<dbReference type="HAMAP" id="MF_01931">
    <property type="entry name" value="PurF"/>
    <property type="match status" value="1"/>
</dbReference>
<reference evidence="13" key="1">
    <citation type="submission" date="2017-09" db="EMBL/GenBank/DDBJ databases">
        <title>Depth-based differentiation of microbial function through sediment-hosted aquifers and enrichment of novel symbionts in the deep terrestrial subsurface.</title>
        <authorList>
            <person name="Probst A.J."/>
            <person name="Ladd B."/>
            <person name="Jarett J.K."/>
            <person name="Geller-Mcgrath D.E."/>
            <person name="Sieber C.M.K."/>
            <person name="Emerson J.B."/>
            <person name="Anantharaman K."/>
            <person name="Thomas B.C."/>
            <person name="Malmstrom R."/>
            <person name="Stieglmeier M."/>
            <person name="Klingl A."/>
            <person name="Woyke T."/>
            <person name="Ryan C.M."/>
            <person name="Banfield J.F."/>
        </authorList>
    </citation>
    <scope>NUCLEOTIDE SEQUENCE [LARGE SCALE GENOMIC DNA]</scope>
</reference>
<dbReference type="Gene3D" id="3.40.50.2020">
    <property type="match status" value="1"/>
</dbReference>
<dbReference type="InterPro" id="IPR005854">
    <property type="entry name" value="PurF"/>
</dbReference>
<dbReference type="AlphaFoldDB" id="A0A2H0VED7"/>
<dbReference type="CDD" id="cd00715">
    <property type="entry name" value="GPATase_N"/>
    <property type="match status" value="1"/>
</dbReference>
<dbReference type="InterPro" id="IPR029055">
    <property type="entry name" value="Ntn_hydrolases_N"/>
</dbReference>
<evidence type="ECO:0000256" key="3">
    <source>
        <dbReference type="ARBA" id="ARBA00022676"/>
    </source>
</evidence>
<feature type="binding site" evidence="7 10">
    <location>
        <position position="363"/>
    </location>
    <ligand>
        <name>Mg(2+)</name>
        <dbReference type="ChEBI" id="CHEBI:18420"/>
    </ligand>
</feature>
<dbReference type="UniPathway" id="UPA00074">
    <property type="reaction ID" value="UER00124"/>
</dbReference>
<dbReference type="NCBIfam" id="TIGR01134">
    <property type="entry name" value="purF"/>
    <property type="match status" value="1"/>
</dbReference>
<feature type="binding site" evidence="7 10">
    <location>
        <position position="300"/>
    </location>
    <ligand>
        <name>Mg(2+)</name>
        <dbReference type="ChEBI" id="CHEBI:18420"/>
    </ligand>
</feature>
<keyword evidence="7 10" id="KW-0479">Metal-binding</keyword>
<keyword evidence="3 7" id="KW-0328">Glycosyltransferase</keyword>
<sequence length="493" mass="55309">MCGITGIISNNEVAAEVNEALTALQHRGQDSAGMVTYSDKFHLRKGLGLAREVFRQQDMERLKGNVGIGQVRYPTAGVITLEEVQPFMVNSPYGIAMTFNGNLYNANKLREELFEKDFRQINSSSDGELLLNVFASAMSKADNGDLFDSICEAVKKTHERVRGGYSAVGIIAGKGMFAFRDPNGIRPLVFGKRDNILKPEFIVASENTMFEILGFNFACDVDPGEVVFIDMKGKVHHRIVEQKEFRPCIFEYVYFARVDAFLNGVSVYRARLRMGQNLGKKIKKVLPNLPIDVVIPAPQSATTAALSCAHELGVRYSEGIVKNHFIGRTFIMPGQKIRQKANKYKLTVISFEVKDKNVLIVDDSIVRGNVSRHIVNLVRKHGAKKVYFASASPPIRFPDLYGIDMPTKQELIAHNRTEEEIKKEIGADELIYQNLEDLIEAVTRKGHLNFKRPHAAYFDGDYPTEVTEEILREAEDSRTKDKSILEPAKSTLL</sequence>
<dbReference type="Pfam" id="PF13537">
    <property type="entry name" value="GATase_7"/>
    <property type="match status" value="1"/>
</dbReference>
<comment type="cofactor">
    <cofactor evidence="7 10">
        <name>Mg(2+)</name>
        <dbReference type="ChEBI" id="CHEBI:18420"/>
    </cofactor>
    <text evidence="7 10">Binds 1 Mg(2+) ion per subunit.</text>
</comment>
<organism evidence="12 13">
    <name type="scientific">Candidatus Doudnabacteria bacterium CG10_big_fil_rev_8_21_14_0_10_41_10</name>
    <dbReference type="NCBI Taxonomy" id="1974551"/>
    <lineage>
        <taxon>Bacteria</taxon>
        <taxon>Candidatus Doudnaibacteriota</taxon>
    </lineage>
</organism>
<dbReference type="PANTHER" id="PTHR11907">
    <property type="entry name" value="AMIDOPHOSPHORIBOSYLTRANSFERASE"/>
    <property type="match status" value="1"/>
</dbReference>
<dbReference type="GO" id="GO:0009113">
    <property type="term" value="P:purine nucleobase biosynthetic process"/>
    <property type="evidence" value="ECO:0007669"/>
    <property type="project" value="UniProtKB-UniRule"/>
</dbReference>